<evidence type="ECO:0000313" key="2">
    <source>
        <dbReference type="EMBL" id="KKN44084.1"/>
    </source>
</evidence>
<name>A0A0F9QNS4_9ZZZZ</name>
<dbReference type="CDD" id="cd00761">
    <property type="entry name" value="Glyco_tranf_GTA_type"/>
    <property type="match status" value="1"/>
</dbReference>
<dbReference type="Pfam" id="PF00535">
    <property type="entry name" value="Glycos_transf_2"/>
    <property type="match status" value="1"/>
</dbReference>
<accession>A0A0F9QNS4</accession>
<protein>
    <recommendedName>
        <fullName evidence="1">Glycosyltransferase 2-like domain-containing protein</fullName>
    </recommendedName>
</protein>
<dbReference type="EMBL" id="LAZR01001471">
    <property type="protein sequence ID" value="KKN44084.1"/>
    <property type="molecule type" value="Genomic_DNA"/>
</dbReference>
<dbReference type="GO" id="GO:0016758">
    <property type="term" value="F:hexosyltransferase activity"/>
    <property type="evidence" value="ECO:0007669"/>
    <property type="project" value="UniProtKB-ARBA"/>
</dbReference>
<dbReference type="PANTHER" id="PTHR22916:SF3">
    <property type="entry name" value="UDP-GLCNAC:BETAGAL BETA-1,3-N-ACETYLGLUCOSAMINYLTRANSFERASE-LIKE PROTEIN 1"/>
    <property type="match status" value="1"/>
</dbReference>
<dbReference type="PANTHER" id="PTHR22916">
    <property type="entry name" value="GLYCOSYLTRANSFERASE"/>
    <property type="match status" value="1"/>
</dbReference>
<dbReference type="Gene3D" id="3.90.550.10">
    <property type="entry name" value="Spore Coat Polysaccharide Biosynthesis Protein SpsA, Chain A"/>
    <property type="match status" value="1"/>
</dbReference>
<dbReference type="SUPFAM" id="SSF53448">
    <property type="entry name" value="Nucleotide-diphospho-sugar transferases"/>
    <property type="match status" value="1"/>
</dbReference>
<dbReference type="AlphaFoldDB" id="A0A0F9QNS4"/>
<dbReference type="InterPro" id="IPR029044">
    <property type="entry name" value="Nucleotide-diphossugar_trans"/>
</dbReference>
<sequence>MENLILEHRIAQLPLTVALLTYNRAHGFLEEAVNAILNQTFTDFELVILDNGSTDDTPQVILAMDDPRIRYVRNPPRSAVEFNYASAYHIARGKRIIVTHDDDIMLPHMLETQMRFMDEHPEVILTWTNVSTIDQKGNAISPAMSPRQEDILFKPGEYILNFVHERLWPIPSSLMLDRRYNFSPMVRLHYFNSKSVKNNIRGKNVEGAEDVLFPARANVKRSIGFIAEPLLKYRLHPSQGTNGVDLSTPSIQLYRKLRSFIKRTSIAIDYSMLFDNFIARYQVQKKITLISAYPLQLSTKRYFVNEYQKASLRAQKNGDAFYSILPLHILVNVLADSDTPKLDVAAIPAPKDNQTTAIKCFYQWAERQAEGKTIFHNIKGRVAILGSALVASLLVLEAKAAGVEVVCCLESNIHRQGDMLLGVPIVATTWLADNVDLVDTVIFSSEKDQENYLSSIIQGIAQNKVTSLSWKAMTSLNGK</sequence>
<feature type="domain" description="Glycosyltransferase 2-like" evidence="1">
    <location>
        <begin position="17"/>
        <end position="129"/>
    </location>
</feature>
<evidence type="ECO:0000259" key="1">
    <source>
        <dbReference type="Pfam" id="PF00535"/>
    </source>
</evidence>
<reference evidence="2" key="1">
    <citation type="journal article" date="2015" name="Nature">
        <title>Complex archaea that bridge the gap between prokaryotes and eukaryotes.</title>
        <authorList>
            <person name="Spang A."/>
            <person name="Saw J.H."/>
            <person name="Jorgensen S.L."/>
            <person name="Zaremba-Niedzwiedzka K."/>
            <person name="Martijn J."/>
            <person name="Lind A.E."/>
            <person name="van Eijk R."/>
            <person name="Schleper C."/>
            <person name="Guy L."/>
            <person name="Ettema T.J."/>
        </authorList>
    </citation>
    <scope>NUCLEOTIDE SEQUENCE</scope>
</reference>
<organism evidence="2">
    <name type="scientific">marine sediment metagenome</name>
    <dbReference type="NCBI Taxonomy" id="412755"/>
    <lineage>
        <taxon>unclassified sequences</taxon>
        <taxon>metagenomes</taxon>
        <taxon>ecological metagenomes</taxon>
    </lineage>
</organism>
<dbReference type="InterPro" id="IPR001173">
    <property type="entry name" value="Glyco_trans_2-like"/>
</dbReference>
<gene>
    <name evidence="2" type="ORF">LCGC14_0696660</name>
</gene>
<proteinExistence type="predicted"/>
<comment type="caution">
    <text evidence="2">The sequence shown here is derived from an EMBL/GenBank/DDBJ whole genome shotgun (WGS) entry which is preliminary data.</text>
</comment>